<evidence type="ECO:0000313" key="3">
    <source>
        <dbReference type="Proteomes" id="UP001586593"/>
    </source>
</evidence>
<organism evidence="2 3">
    <name type="scientific">Phialemonium thermophilum</name>
    <dbReference type="NCBI Taxonomy" id="223376"/>
    <lineage>
        <taxon>Eukaryota</taxon>
        <taxon>Fungi</taxon>
        <taxon>Dikarya</taxon>
        <taxon>Ascomycota</taxon>
        <taxon>Pezizomycotina</taxon>
        <taxon>Sordariomycetes</taxon>
        <taxon>Sordariomycetidae</taxon>
        <taxon>Cephalothecales</taxon>
        <taxon>Cephalothecaceae</taxon>
        <taxon>Phialemonium</taxon>
    </lineage>
</organism>
<accession>A0ABR3V4B9</accession>
<dbReference type="EMBL" id="JAZHXJ010002881">
    <property type="protein sequence ID" value="KAL1836251.1"/>
    <property type="molecule type" value="Genomic_DNA"/>
</dbReference>
<evidence type="ECO:0000313" key="2">
    <source>
        <dbReference type="EMBL" id="KAL1836251.1"/>
    </source>
</evidence>
<feature type="region of interest" description="Disordered" evidence="1">
    <location>
        <begin position="75"/>
        <end position="112"/>
    </location>
</feature>
<name>A0ABR3V4B9_9PEZI</name>
<evidence type="ECO:0000256" key="1">
    <source>
        <dbReference type="SAM" id="MobiDB-lite"/>
    </source>
</evidence>
<proteinExistence type="predicted"/>
<reference evidence="2 3" key="1">
    <citation type="journal article" date="2024" name="Commun. Biol.">
        <title>Comparative genomic analysis of thermophilic fungi reveals convergent evolutionary adaptations and gene losses.</title>
        <authorList>
            <person name="Steindorff A.S."/>
            <person name="Aguilar-Pontes M.V."/>
            <person name="Robinson A.J."/>
            <person name="Andreopoulos B."/>
            <person name="LaButti K."/>
            <person name="Kuo A."/>
            <person name="Mondo S."/>
            <person name="Riley R."/>
            <person name="Otillar R."/>
            <person name="Haridas S."/>
            <person name="Lipzen A."/>
            <person name="Grimwood J."/>
            <person name="Schmutz J."/>
            <person name="Clum A."/>
            <person name="Reid I.D."/>
            <person name="Moisan M.C."/>
            <person name="Butler G."/>
            <person name="Nguyen T.T.M."/>
            <person name="Dewar K."/>
            <person name="Conant G."/>
            <person name="Drula E."/>
            <person name="Henrissat B."/>
            <person name="Hansel C."/>
            <person name="Singer S."/>
            <person name="Hutchinson M.I."/>
            <person name="de Vries R.P."/>
            <person name="Natvig D.O."/>
            <person name="Powell A.J."/>
            <person name="Tsang A."/>
            <person name="Grigoriev I.V."/>
        </authorList>
    </citation>
    <scope>NUCLEOTIDE SEQUENCE [LARGE SCALE GENOMIC DNA]</scope>
    <source>
        <strain evidence="2 3">ATCC 24622</strain>
    </source>
</reference>
<feature type="compositionally biased region" description="Basic and acidic residues" evidence="1">
    <location>
        <begin position="86"/>
        <end position="100"/>
    </location>
</feature>
<dbReference type="Proteomes" id="UP001586593">
    <property type="component" value="Unassembled WGS sequence"/>
</dbReference>
<sequence length="136" mass="15180">MGRRRRDGPVEEAEPRAGDGDVELGAVLVVNLVTKREKAVPALYSKSVNCSELRGVPVNLEQVCFQDLRMLERRSKRSPKGLRAPSGEDQREMTRKEVRSKSRISSASTASPRWASCCSMTDRLGTRSWMMDAQAL</sequence>
<comment type="caution">
    <text evidence="2">The sequence shown here is derived from an EMBL/GenBank/DDBJ whole genome shotgun (WGS) entry which is preliminary data.</text>
</comment>
<keyword evidence="3" id="KW-1185">Reference proteome</keyword>
<gene>
    <name evidence="2" type="ORF">VTK73DRAFT_5123</name>
</gene>
<protein>
    <submittedName>
        <fullName evidence="2">Uncharacterized protein</fullName>
    </submittedName>
</protein>